<evidence type="ECO:0000313" key="4">
    <source>
        <dbReference type="EMBL" id="KAH0575225.1"/>
    </source>
</evidence>
<dbReference type="AlphaFoldDB" id="V6LTK0"/>
<accession>V6LTK0</accession>
<evidence type="ECO:0000313" key="5">
    <source>
        <dbReference type="Proteomes" id="UP000018208"/>
    </source>
</evidence>
<dbReference type="VEuPathDB" id="GiardiaDB:SS50377_22852"/>
<name>V6LTK0_9EUKA</name>
<gene>
    <name evidence="1" type="ORF">SS50377_12001</name>
    <name evidence="2" type="ORF">SS50377_12015</name>
    <name evidence="3" type="ORF">SS50377_22837</name>
    <name evidence="4" type="ORF">SS50377_22852</name>
</gene>
<organism evidence="2">
    <name type="scientific">Spironucleus salmonicida</name>
    <dbReference type="NCBI Taxonomy" id="348837"/>
    <lineage>
        <taxon>Eukaryota</taxon>
        <taxon>Metamonada</taxon>
        <taxon>Diplomonadida</taxon>
        <taxon>Hexamitidae</taxon>
        <taxon>Hexamitinae</taxon>
        <taxon>Spironucleus</taxon>
    </lineage>
</organism>
<dbReference type="EMBL" id="KI546021">
    <property type="protein sequence ID" value="EST47899.1"/>
    <property type="molecule type" value="Genomic_DNA"/>
</dbReference>
<proteinExistence type="predicted"/>
<dbReference type="EMBL" id="AUWU02000003">
    <property type="protein sequence ID" value="KAH0575225.1"/>
    <property type="molecule type" value="Genomic_DNA"/>
</dbReference>
<evidence type="ECO:0000313" key="2">
    <source>
        <dbReference type="EMBL" id="EST47910.1"/>
    </source>
</evidence>
<protein>
    <submittedName>
        <fullName evidence="2">Uncharacterized protein</fullName>
    </submittedName>
</protein>
<reference evidence="2 3" key="1">
    <citation type="journal article" date="2014" name="PLoS Genet.">
        <title>The Genome of Spironucleus salmonicida Highlights a Fish Pathogen Adapted to Fluctuating Environments.</title>
        <authorList>
            <person name="Xu F."/>
            <person name="Jerlstrom-Hultqvist J."/>
            <person name="Einarsson E."/>
            <person name="Astvaldsson A."/>
            <person name="Svard S.G."/>
            <person name="Andersson J.O."/>
        </authorList>
    </citation>
    <scope>NUCLEOTIDE SEQUENCE</scope>
    <source>
        <strain evidence="3">ATCC 50377</strain>
    </source>
</reference>
<dbReference type="EMBL" id="KI546021">
    <property type="protein sequence ID" value="EST47910.1"/>
    <property type="molecule type" value="Genomic_DNA"/>
</dbReference>
<keyword evidence="5" id="KW-1185">Reference proteome</keyword>
<reference evidence="3" key="2">
    <citation type="submission" date="2020-12" db="EMBL/GenBank/DDBJ databases">
        <title>New Spironucleus salmonicida genome in near-complete chromosomes.</title>
        <authorList>
            <person name="Xu F."/>
            <person name="Kurt Z."/>
            <person name="Jimenez-Gonzalez A."/>
            <person name="Astvaldsson A."/>
            <person name="Andersson J.O."/>
            <person name="Svard S.G."/>
        </authorList>
    </citation>
    <scope>NUCLEOTIDE SEQUENCE</scope>
    <source>
        <strain evidence="3">ATCC 50377</strain>
    </source>
</reference>
<dbReference type="Proteomes" id="UP000018208">
    <property type="component" value="Unassembled WGS sequence"/>
</dbReference>
<sequence length="81" mass="9427">MQVDLQLDATLRYIDRYQGCRSDTPQKSCTQFAGYATVRPTAELYPLPALPPHRCASRKPEVGDGRQRLNEVRNFRRGWRF</sequence>
<dbReference type="VEuPathDB" id="GiardiaDB:SS50377_22837"/>
<dbReference type="EMBL" id="AUWU02000003">
    <property type="protein sequence ID" value="KAH0575210.1"/>
    <property type="molecule type" value="Genomic_DNA"/>
</dbReference>
<evidence type="ECO:0000313" key="1">
    <source>
        <dbReference type="EMBL" id="EST47899.1"/>
    </source>
</evidence>
<evidence type="ECO:0000313" key="3">
    <source>
        <dbReference type="EMBL" id="KAH0575210.1"/>
    </source>
</evidence>